<gene>
    <name evidence="1" type="ORF">K1J60_30250</name>
</gene>
<protein>
    <submittedName>
        <fullName evidence="1">DUF2180 family protein</fullName>
    </submittedName>
</protein>
<organism evidence="1 2">
    <name type="scientific">Streptomyces akebiae</name>
    <dbReference type="NCBI Taxonomy" id="2865673"/>
    <lineage>
        <taxon>Bacteria</taxon>
        <taxon>Bacillati</taxon>
        <taxon>Actinomycetota</taxon>
        <taxon>Actinomycetes</taxon>
        <taxon>Kitasatosporales</taxon>
        <taxon>Streptomycetaceae</taxon>
        <taxon>Streptomyces</taxon>
    </lineage>
</organism>
<dbReference type="InterPro" id="IPR017211">
    <property type="entry name" value="UCP037465_Znf"/>
</dbReference>
<dbReference type="Pfam" id="PF09947">
    <property type="entry name" value="DUF2180"/>
    <property type="match status" value="1"/>
</dbReference>
<dbReference type="EMBL" id="CP080647">
    <property type="protein sequence ID" value="QYX80236.1"/>
    <property type="molecule type" value="Genomic_DNA"/>
</dbReference>
<dbReference type="RefSeq" id="WP_220648963.1">
    <property type="nucleotide sequence ID" value="NZ_CP080647.1"/>
</dbReference>
<keyword evidence="2" id="KW-1185">Reference proteome</keyword>
<proteinExistence type="predicted"/>
<sequence>MHCLDCYSGGRQTPAIGICRQCGAAACAQHVQVGQQSLTCTKPINRAVTIDPPVRRLLCRTCSAAHQAHADCCPQSANTARTP</sequence>
<evidence type="ECO:0000313" key="1">
    <source>
        <dbReference type="EMBL" id="QYX80236.1"/>
    </source>
</evidence>
<dbReference type="Proteomes" id="UP000827138">
    <property type="component" value="Chromosome"/>
</dbReference>
<evidence type="ECO:0000313" key="2">
    <source>
        <dbReference type="Proteomes" id="UP000827138"/>
    </source>
</evidence>
<accession>A0ABX8XWD6</accession>
<reference evidence="1 2" key="1">
    <citation type="submission" date="2021-08" db="EMBL/GenBank/DDBJ databases">
        <authorList>
            <person name="Ping M."/>
        </authorList>
    </citation>
    <scope>NUCLEOTIDE SEQUENCE [LARGE SCALE GENOMIC DNA]</scope>
    <source>
        <strain evidence="1 2">MG28</strain>
    </source>
</reference>
<name>A0ABX8XWD6_9ACTN</name>